<dbReference type="Pfam" id="PF13471">
    <property type="entry name" value="Transglut_core3"/>
    <property type="match status" value="1"/>
</dbReference>
<sequence>MLRLFSLFLSLSTQGKIILLKTIFLSQYSFVLFKIKPTWIRFGQLNQQDKEDLPIDWELVKDVKFSIYAVSKWMPIQLVCRHQAHVAKILLNQYKIPFKLYIGFRQGDDKSIQGHAWTEVQGLQITGFCDPKEYVIHAVYS</sequence>
<gene>
    <name evidence="2" type="ORF">EWU23_03580</name>
</gene>
<dbReference type="EMBL" id="SEWW01000001">
    <property type="protein sequence ID" value="NGZ43550.1"/>
    <property type="molecule type" value="Genomic_DNA"/>
</dbReference>
<comment type="caution">
    <text evidence="2">The sequence shown here is derived from an EMBL/GenBank/DDBJ whole genome shotgun (WGS) entry which is preliminary data.</text>
</comment>
<dbReference type="NCBIfam" id="NF033537">
    <property type="entry name" value="lasso_biosyn_B2"/>
    <property type="match status" value="1"/>
</dbReference>
<feature type="domain" description="Microcin J25-processing protein McjB C-terminal" evidence="1">
    <location>
        <begin position="44"/>
        <end position="134"/>
    </location>
</feature>
<evidence type="ECO:0000313" key="3">
    <source>
        <dbReference type="Proteomes" id="UP001318301"/>
    </source>
</evidence>
<organism evidence="2 3">
    <name type="scientific">Aquirufa beregesia</name>
    <dbReference type="NCBI Taxonomy" id="2516556"/>
    <lineage>
        <taxon>Bacteria</taxon>
        <taxon>Pseudomonadati</taxon>
        <taxon>Bacteroidota</taxon>
        <taxon>Cytophagia</taxon>
        <taxon>Cytophagales</taxon>
        <taxon>Flectobacillaceae</taxon>
        <taxon>Aquirufa</taxon>
    </lineage>
</organism>
<evidence type="ECO:0000259" key="1">
    <source>
        <dbReference type="Pfam" id="PF13471"/>
    </source>
</evidence>
<evidence type="ECO:0000313" key="2">
    <source>
        <dbReference type="EMBL" id="NGZ43550.1"/>
    </source>
</evidence>
<name>A0ABX0EUU6_9BACT</name>
<dbReference type="InterPro" id="IPR053521">
    <property type="entry name" value="McjB-like"/>
</dbReference>
<protein>
    <submittedName>
        <fullName evidence="2">Lasso peptide biosynthesis B2 protein</fullName>
    </submittedName>
</protein>
<reference evidence="2 3" key="1">
    <citation type="submission" date="2019-02" db="EMBL/GenBank/DDBJ databases">
        <title>Genome of a new Bacteroidetes strain.</title>
        <authorList>
            <person name="Pitt A."/>
        </authorList>
    </citation>
    <scope>NUCLEOTIDE SEQUENCE [LARGE SCALE GENOMIC DNA]</scope>
    <source>
        <strain evidence="2 3">50C-KIRBA</strain>
    </source>
</reference>
<proteinExistence type="predicted"/>
<dbReference type="InterPro" id="IPR032708">
    <property type="entry name" value="McjB_C"/>
</dbReference>
<dbReference type="Proteomes" id="UP001318301">
    <property type="component" value="Unassembled WGS sequence"/>
</dbReference>
<accession>A0ABX0EUU6</accession>
<keyword evidence="3" id="KW-1185">Reference proteome</keyword>